<keyword evidence="2" id="KW-0805">Transcription regulation</keyword>
<gene>
    <name evidence="10" type="ORF">AYBTSS11_LOCUS23803</name>
</gene>
<dbReference type="PROSITE" id="PS50066">
    <property type="entry name" value="MADS_BOX_2"/>
    <property type="match status" value="1"/>
</dbReference>
<dbReference type="InterPro" id="IPR002100">
    <property type="entry name" value="TF_MADSbox"/>
</dbReference>
<keyword evidence="3 7" id="KW-0175">Coiled coil</keyword>
<name>A0AA86VS76_9FABA</name>
<dbReference type="SMART" id="SM00432">
    <property type="entry name" value="MADS"/>
    <property type="match status" value="1"/>
</dbReference>
<dbReference type="SUPFAM" id="SSF55455">
    <property type="entry name" value="SRF-like"/>
    <property type="match status" value="1"/>
</dbReference>
<feature type="compositionally biased region" description="Polar residues" evidence="8">
    <location>
        <begin position="201"/>
        <end position="214"/>
    </location>
</feature>
<evidence type="ECO:0000256" key="2">
    <source>
        <dbReference type="ARBA" id="ARBA00023015"/>
    </source>
</evidence>
<dbReference type="InterPro" id="IPR036879">
    <property type="entry name" value="TF_MADSbox_sf"/>
</dbReference>
<dbReference type="GO" id="GO:0005634">
    <property type="term" value="C:nucleus"/>
    <property type="evidence" value="ECO:0007669"/>
    <property type="project" value="UniProtKB-SubCell"/>
</dbReference>
<evidence type="ECO:0000256" key="5">
    <source>
        <dbReference type="ARBA" id="ARBA00023163"/>
    </source>
</evidence>
<proteinExistence type="predicted"/>
<dbReference type="Pfam" id="PF00319">
    <property type="entry name" value="SRF-TF"/>
    <property type="match status" value="1"/>
</dbReference>
<dbReference type="GO" id="GO:0000977">
    <property type="term" value="F:RNA polymerase II transcription regulatory region sequence-specific DNA binding"/>
    <property type="evidence" value="ECO:0007669"/>
    <property type="project" value="InterPro"/>
</dbReference>
<evidence type="ECO:0000256" key="8">
    <source>
        <dbReference type="SAM" id="MobiDB-lite"/>
    </source>
</evidence>
<dbReference type="Gramene" id="rna-AYBTSS11_LOCUS23803">
    <property type="protein sequence ID" value="CAJ1971798.1"/>
    <property type="gene ID" value="gene-AYBTSS11_LOCUS23803"/>
</dbReference>
<dbReference type="GO" id="GO:0080092">
    <property type="term" value="P:regulation of pollen tube growth"/>
    <property type="evidence" value="ECO:0007669"/>
    <property type="project" value="UniProtKB-ARBA"/>
</dbReference>
<dbReference type="GO" id="GO:0046983">
    <property type="term" value="F:protein dimerization activity"/>
    <property type="evidence" value="ECO:0007669"/>
    <property type="project" value="InterPro"/>
</dbReference>
<dbReference type="FunFam" id="3.40.1810.10:FF:000014">
    <property type="entry name" value="MADS-box transcription factor 41"/>
    <property type="match status" value="1"/>
</dbReference>
<dbReference type="GO" id="GO:0045944">
    <property type="term" value="P:positive regulation of transcription by RNA polymerase II"/>
    <property type="evidence" value="ECO:0007669"/>
    <property type="project" value="InterPro"/>
</dbReference>
<evidence type="ECO:0000256" key="4">
    <source>
        <dbReference type="ARBA" id="ARBA00023125"/>
    </source>
</evidence>
<protein>
    <recommendedName>
        <fullName evidence="9">MADS-box domain-containing protein</fullName>
    </recommendedName>
</protein>
<sequence>MGRVKLEIKRIENAANRQVTFSKRRNGLIKKAYELSILCDIDIAVIVFSPSGRLNHFSGRRRIEDVFTRYINLPDQERDNAVSFPELPYRRGIQNKEELQQEVNRLQQQLQMAEEQIRLYEPDPLKMSSMADLENSEKHLVDVLSRVIQRKVANIYATSEYLMSNHLSSYDPSGIQDGSQNHAQIFDASAPLDPLRDLSSTVYGSFSQGTSSNADPRGIGECHVSNPSDGNLQAWPQGYTLYPHHHIQHEIVGPDLPDIMPHGQVNIPITATHVEPPKNEHAEYDQSKQQPRPHPSHQPQQHQHQHHQLNAQ</sequence>
<organism evidence="10 11">
    <name type="scientific">Sphenostylis stenocarpa</name>
    <dbReference type="NCBI Taxonomy" id="92480"/>
    <lineage>
        <taxon>Eukaryota</taxon>
        <taxon>Viridiplantae</taxon>
        <taxon>Streptophyta</taxon>
        <taxon>Embryophyta</taxon>
        <taxon>Tracheophyta</taxon>
        <taxon>Spermatophyta</taxon>
        <taxon>Magnoliopsida</taxon>
        <taxon>eudicotyledons</taxon>
        <taxon>Gunneridae</taxon>
        <taxon>Pentapetalae</taxon>
        <taxon>rosids</taxon>
        <taxon>fabids</taxon>
        <taxon>Fabales</taxon>
        <taxon>Fabaceae</taxon>
        <taxon>Papilionoideae</taxon>
        <taxon>50 kb inversion clade</taxon>
        <taxon>NPAAA clade</taxon>
        <taxon>indigoferoid/millettioid clade</taxon>
        <taxon>Phaseoleae</taxon>
        <taxon>Sphenostylis</taxon>
    </lineage>
</organism>
<feature type="compositionally biased region" description="Basic residues" evidence="8">
    <location>
        <begin position="303"/>
        <end position="312"/>
    </location>
</feature>
<dbReference type="PRINTS" id="PR00404">
    <property type="entry name" value="MADSDOMAIN"/>
</dbReference>
<keyword evidence="5" id="KW-0804">Transcription</keyword>
<evidence type="ECO:0000313" key="11">
    <source>
        <dbReference type="Proteomes" id="UP001189624"/>
    </source>
</evidence>
<comment type="subcellular location">
    <subcellularLocation>
        <location evidence="1">Nucleus</location>
    </subcellularLocation>
</comment>
<keyword evidence="4" id="KW-0238">DNA-binding</keyword>
<evidence type="ECO:0000256" key="3">
    <source>
        <dbReference type="ARBA" id="ARBA00023054"/>
    </source>
</evidence>
<keyword evidence="6" id="KW-0539">Nucleus</keyword>
<dbReference type="Gene3D" id="3.40.1810.10">
    <property type="entry name" value="Transcription factor, MADS-box"/>
    <property type="match status" value="1"/>
</dbReference>
<dbReference type="EMBL" id="OY731405">
    <property type="protein sequence ID" value="CAJ1971798.1"/>
    <property type="molecule type" value="Genomic_DNA"/>
</dbReference>
<dbReference type="Proteomes" id="UP001189624">
    <property type="component" value="Chromosome 8"/>
</dbReference>
<dbReference type="AlphaFoldDB" id="A0AA86VS76"/>
<dbReference type="PANTHER" id="PTHR48019">
    <property type="entry name" value="SERUM RESPONSE FACTOR HOMOLOG"/>
    <property type="match status" value="1"/>
</dbReference>
<evidence type="ECO:0000256" key="6">
    <source>
        <dbReference type="ARBA" id="ARBA00023242"/>
    </source>
</evidence>
<evidence type="ECO:0000256" key="7">
    <source>
        <dbReference type="SAM" id="Coils"/>
    </source>
</evidence>
<feature type="region of interest" description="Disordered" evidence="8">
    <location>
        <begin position="275"/>
        <end position="312"/>
    </location>
</feature>
<dbReference type="PROSITE" id="PS00350">
    <property type="entry name" value="MADS_BOX_1"/>
    <property type="match status" value="1"/>
</dbReference>
<feature type="region of interest" description="Disordered" evidence="8">
    <location>
        <begin position="201"/>
        <end position="229"/>
    </location>
</feature>
<keyword evidence="11" id="KW-1185">Reference proteome</keyword>
<evidence type="ECO:0000256" key="1">
    <source>
        <dbReference type="ARBA" id="ARBA00004123"/>
    </source>
</evidence>
<feature type="domain" description="MADS-box" evidence="9">
    <location>
        <begin position="1"/>
        <end position="61"/>
    </location>
</feature>
<accession>A0AA86VS76</accession>
<evidence type="ECO:0000259" key="9">
    <source>
        <dbReference type="PROSITE" id="PS50066"/>
    </source>
</evidence>
<feature type="compositionally biased region" description="Basic and acidic residues" evidence="8">
    <location>
        <begin position="275"/>
        <end position="286"/>
    </location>
</feature>
<dbReference type="CDD" id="cd00265">
    <property type="entry name" value="MADS_MEF2_like"/>
    <property type="match status" value="1"/>
</dbReference>
<dbReference type="InterPro" id="IPR033896">
    <property type="entry name" value="MEF2-like_N"/>
</dbReference>
<feature type="coiled-coil region" evidence="7">
    <location>
        <begin position="89"/>
        <end position="123"/>
    </location>
</feature>
<dbReference type="InterPro" id="IPR050142">
    <property type="entry name" value="MADS-box/MEF2_TF"/>
</dbReference>
<evidence type="ECO:0000313" key="10">
    <source>
        <dbReference type="EMBL" id="CAJ1971798.1"/>
    </source>
</evidence>
<reference evidence="10" key="1">
    <citation type="submission" date="2023-10" db="EMBL/GenBank/DDBJ databases">
        <authorList>
            <person name="Domelevo Entfellner J.-B."/>
        </authorList>
    </citation>
    <scope>NUCLEOTIDE SEQUENCE</scope>
</reference>
<dbReference type="GO" id="GO:0010152">
    <property type="term" value="P:pollen maturation"/>
    <property type="evidence" value="ECO:0007669"/>
    <property type="project" value="UniProtKB-ARBA"/>
</dbReference>